<evidence type="ECO:0000313" key="2">
    <source>
        <dbReference type="Proteomes" id="UP000094652"/>
    </source>
</evidence>
<gene>
    <name evidence="1" type="ORF">BGI42_15260</name>
</gene>
<sequence>MIIRADKEKVLKEFEEKYVHNRYITEFEKIIERYKTNKESIKERLTSKFNSICTEAILLQEKELKGEISSIYFSMLRTKILENKGQWRIDLYDKNWFLDKEECSINIDLDFIYESLFNHMKELSDKKKEYGRTIKEKDIEIIKLREANTYHCFALYIIRDMLKSFLECTAYKKMKKTEDIVIMGGEYMDAAITIYSENVR</sequence>
<name>A0A1D7XPI7_9CLOT</name>
<evidence type="ECO:0000313" key="1">
    <source>
        <dbReference type="EMBL" id="AOR25099.1"/>
    </source>
</evidence>
<dbReference type="AlphaFoldDB" id="A0A1D7XPI7"/>
<dbReference type="Proteomes" id="UP000094652">
    <property type="component" value="Plasmid pCt3"/>
</dbReference>
<proteinExistence type="predicted"/>
<organism evidence="1 2">
    <name type="scientific">Clostridium taeniosporum</name>
    <dbReference type="NCBI Taxonomy" id="394958"/>
    <lineage>
        <taxon>Bacteria</taxon>
        <taxon>Bacillati</taxon>
        <taxon>Bacillota</taxon>
        <taxon>Clostridia</taxon>
        <taxon>Eubacteriales</taxon>
        <taxon>Clostridiaceae</taxon>
        <taxon>Clostridium</taxon>
    </lineage>
</organism>
<protein>
    <submittedName>
        <fullName evidence="1">Uncharacterized protein</fullName>
    </submittedName>
</protein>
<geneLocation type="plasmid" evidence="2">
    <name>pct3</name>
</geneLocation>
<dbReference type="OrthoDB" id="2064333at2"/>
<dbReference type="RefSeq" id="WP_069681217.1">
    <property type="nucleotide sequence ID" value="NZ_CP017256.2"/>
</dbReference>
<dbReference type="KEGG" id="ctae:BGI42_15260"/>
<accession>A0A1D7XPI7</accession>
<reference evidence="2" key="1">
    <citation type="submission" date="2016-09" db="EMBL/GenBank/DDBJ databases">
        <title>Genomics of Clostridium taeniosporum, an organism which forms endospores with ribbon-like appendages.</title>
        <authorList>
            <person name="Walker J.R."/>
        </authorList>
    </citation>
    <scope>NUCLEOTIDE SEQUENCE [LARGE SCALE GENOMIC DNA]</scope>
    <source>
        <strain evidence="2">1/k</strain>
        <plasmid evidence="2">Plasmid pct3</plasmid>
    </source>
</reference>
<keyword evidence="1" id="KW-0614">Plasmid</keyword>
<dbReference type="EMBL" id="CP017256">
    <property type="protein sequence ID" value="AOR25099.1"/>
    <property type="molecule type" value="Genomic_DNA"/>
</dbReference>
<keyword evidence="2" id="KW-1185">Reference proteome</keyword>